<sequence>MHAALSESESQRVEESRGEQSRKWFESAFGQTALGSRSHLAGATTSLAVLSLGDDRRRDSRRLKGDRFTTTERRNEKDYNPMPGVNYAQPETRYSASNWYTDIDAALMGIQSTAQFVDKYHHIIGKRFSLDRAQT</sequence>
<keyword evidence="3" id="KW-1185">Reference proteome</keyword>
<evidence type="ECO:0000313" key="3">
    <source>
        <dbReference type="Proteomes" id="UP001497644"/>
    </source>
</evidence>
<accession>A0AAV2MZP7</accession>
<dbReference type="EMBL" id="OZ034824">
    <property type="protein sequence ID" value="CAL1673096.1"/>
    <property type="molecule type" value="Genomic_DNA"/>
</dbReference>
<dbReference type="AlphaFoldDB" id="A0AAV2MZP7"/>
<dbReference type="Proteomes" id="UP001497644">
    <property type="component" value="Chromosome 1"/>
</dbReference>
<organism evidence="2 3">
    <name type="scientific">Lasius platythorax</name>
    <dbReference type="NCBI Taxonomy" id="488582"/>
    <lineage>
        <taxon>Eukaryota</taxon>
        <taxon>Metazoa</taxon>
        <taxon>Ecdysozoa</taxon>
        <taxon>Arthropoda</taxon>
        <taxon>Hexapoda</taxon>
        <taxon>Insecta</taxon>
        <taxon>Pterygota</taxon>
        <taxon>Neoptera</taxon>
        <taxon>Endopterygota</taxon>
        <taxon>Hymenoptera</taxon>
        <taxon>Apocrita</taxon>
        <taxon>Aculeata</taxon>
        <taxon>Formicoidea</taxon>
        <taxon>Formicidae</taxon>
        <taxon>Formicinae</taxon>
        <taxon>Lasius</taxon>
        <taxon>Lasius</taxon>
    </lineage>
</organism>
<protein>
    <submittedName>
        <fullName evidence="2">Uncharacterized protein</fullName>
    </submittedName>
</protein>
<proteinExistence type="predicted"/>
<feature type="region of interest" description="Disordered" evidence="1">
    <location>
        <begin position="1"/>
        <end position="22"/>
    </location>
</feature>
<name>A0AAV2MZP7_9HYME</name>
<feature type="compositionally biased region" description="Basic and acidic residues" evidence="1">
    <location>
        <begin position="9"/>
        <end position="22"/>
    </location>
</feature>
<gene>
    <name evidence="2" type="ORF">LPLAT_LOCUS69</name>
</gene>
<evidence type="ECO:0000256" key="1">
    <source>
        <dbReference type="SAM" id="MobiDB-lite"/>
    </source>
</evidence>
<feature type="region of interest" description="Disordered" evidence="1">
    <location>
        <begin position="60"/>
        <end position="89"/>
    </location>
</feature>
<feature type="compositionally biased region" description="Basic and acidic residues" evidence="1">
    <location>
        <begin position="60"/>
        <end position="79"/>
    </location>
</feature>
<evidence type="ECO:0000313" key="2">
    <source>
        <dbReference type="EMBL" id="CAL1673096.1"/>
    </source>
</evidence>
<reference evidence="2 3" key="1">
    <citation type="submission" date="2024-04" db="EMBL/GenBank/DDBJ databases">
        <authorList>
            <consortium name="Molecular Ecology Group"/>
        </authorList>
    </citation>
    <scope>NUCLEOTIDE SEQUENCE [LARGE SCALE GENOMIC DNA]</scope>
</reference>